<keyword evidence="4" id="KW-0493">Microtubule</keyword>
<keyword evidence="6" id="KW-0206">Cytoskeleton</keyword>
<reference evidence="8" key="1">
    <citation type="submission" date="2023-05" db="EMBL/GenBank/DDBJ databases">
        <title>Genome and transcriptome analyses reveal genes involved in the formation of fine ridges on petal epidermal cells in Hibiscus trionum.</title>
        <authorList>
            <person name="Koshimizu S."/>
            <person name="Masuda S."/>
            <person name="Ishii T."/>
            <person name="Shirasu K."/>
            <person name="Hoshino A."/>
            <person name="Arita M."/>
        </authorList>
    </citation>
    <scope>NUCLEOTIDE SEQUENCE</scope>
    <source>
        <strain evidence="8">Hamamatsu line</strain>
    </source>
</reference>
<dbReference type="EMBL" id="BSYR01000001">
    <property type="protein sequence ID" value="GMI63439.1"/>
    <property type="molecule type" value="Genomic_DNA"/>
</dbReference>
<dbReference type="OrthoDB" id="1434459at2759"/>
<keyword evidence="3" id="KW-0963">Cytoplasm</keyword>
<keyword evidence="5 7" id="KW-0175">Coiled coil</keyword>
<protein>
    <submittedName>
        <fullName evidence="8">Uncharacterized protein</fullName>
    </submittedName>
</protein>
<dbReference type="GO" id="GO:0007010">
    <property type="term" value="P:cytoskeleton organization"/>
    <property type="evidence" value="ECO:0007669"/>
    <property type="project" value="InterPro"/>
</dbReference>
<evidence type="ECO:0000256" key="3">
    <source>
        <dbReference type="ARBA" id="ARBA00022490"/>
    </source>
</evidence>
<evidence type="ECO:0000313" key="8">
    <source>
        <dbReference type="EMBL" id="GMI63439.1"/>
    </source>
</evidence>
<sequence length="122" mass="13979">MDLEKDRELGAAQAEIKALRATEAFKDKAIEELYSEVQKLDEKHRVSENLLQQKNLEIKKLENEKKDVVAAQFATEATLRSQFAAQKGWGCAYCSLQTIISWFRLQHYSSIDVPSHRLVAKL</sequence>
<organism evidence="8 9">
    <name type="scientific">Hibiscus trionum</name>
    <name type="common">Flower of an hour</name>
    <dbReference type="NCBI Taxonomy" id="183268"/>
    <lineage>
        <taxon>Eukaryota</taxon>
        <taxon>Viridiplantae</taxon>
        <taxon>Streptophyta</taxon>
        <taxon>Embryophyta</taxon>
        <taxon>Tracheophyta</taxon>
        <taxon>Spermatophyta</taxon>
        <taxon>Magnoliopsida</taxon>
        <taxon>eudicotyledons</taxon>
        <taxon>Gunneridae</taxon>
        <taxon>Pentapetalae</taxon>
        <taxon>rosids</taxon>
        <taxon>malvids</taxon>
        <taxon>Malvales</taxon>
        <taxon>Malvaceae</taxon>
        <taxon>Malvoideae</taxon>
        <taxon>Hibiscus</taxon>
    </lineage>
</organism>
<dbReference type="PANTHER" id="PTHR31246:SF5">
    <property type="entry name" value="MICROTUBULE-ASSOCIATED PROTEIN 70-5"/>
    <property type="match status" value="1"/>
</dbReference>
<dbReference type="Gene3D" id="3.90.70.130">
    <property type="match status" value="1"/>
</dbReference>
<evidence type="ECO:0000256" key="4">
    <source>
        <dbReference type="ARBA" id="ARBA00022701"/>
    </source>
</evidence>
<keyword evidence="9" id="KW-1185">Reference proteome</keyword>
<evidence type="ECO:0000256" key="7">
    <source>
        <dbReference type="SAM" id="Coils"/>
    </source>
</evidence>
<evidence type="ECO:0000313" key="9">
    <source>
        <dbReference type="Proteomes" id="UP001165190"/>
    </source>
</evidence>
<gene>
    <name evidence="8" type="ORF">HRI_000013200</name>
</gene>
<evidence type="ECO:0000256" key="2">
    <source>
        <dbReference type="ARBA" id="ARBA00008825"/>
    </source>
</evidence>
<accession>A0A9W7LGS4</accession>
<proteinExistence type="inferred from homology"/>
<evidence type="ECO:0000256" key="6">
    <source>
        <dbReference type="ARBA" id="ARBA00023212"/>
    </source>
</evidence>
<dbReference type="Proteomes" id="UP001165190">
    <property type="component" value="Unassembled WGS sequence"/>
</dbReference>
<dbReference type="GO" id="GO:0008017">
    <property type="term" value="F:microtubule binding"/>
    <property type="evidence" value="ECO:0007669"/>
    <property type="project" value="InterPro"/>
</dbReference>
<comment type="caution">
    <text evidence="8">The sequence shown here is derived from an EMBL/GenBank/DDBJ whole genome shotgun (WGS) entry which is preliminary data.</text>
</comment>
<dbReference type="GO" id="GO:0005874">
    <property type="term" value="C:microtubule"/>
    <property type="evidence" value="ECO:0007669"/>
    <property type="project" value="UniProtKB-KW"/>
</dbReference>
<evidence type="ECO:0000256" key="1">
    <source>
        <dbReference type="ARBA" id="ARBA00004245"/>
    </source>
</evidence>
<comment type="similarity">
    <text evidence="2">Belongs to the MAP70 family.</text>
</comment>
<dbReference type="GO" id="GO:0016787">
    <property type="term" value="F:hydrolase activity"/>
    <property type="evidence" value="ECO:0007669"/>
    <property type="project" value="UniProtKB-KW"/>
</dbReference>
<evidence type="ECO:0000256" key="5">
    <source>
        <dbReference type="ARBA" id="ARBA00023054"/>
    </source>
</evidence>
<dbReference type="InterPro" id="IPR009768">
    <property type="entry name" value="MAP70"/>
</dbReference>
<dbReference type="Pfam" id="PF07058">
    <property type="entry name" value="MAP70"/>
    <property type="match status" value="1"/>
</dbReference>
<name>A0A9W7LGS4_HIBTR</name>
<comment type="subcellular location">
    <subcellularLocation>
        <location evidence="1">Cytoplasm</location>
        <location evidence="1">Cytoskeleton</location>
    </subcellularLocation>
</comment>
<dbReference type="PANTHER" id="PTHR31246">
    <property type="entry name" value="MICROTUBULE-ASSOCIATED PROTEIN 70-2"/>
    <property type="match status" value="1"/>
</dbReference>
<feature type="coiled-coil region" evidence="7">
    <location>
        <begin position="30"/>
        <end position="71"/>
    </location>
</feature>
<dbReference type="AlphaFoldDB" id="A0A9W7LGS4"/>